<evidence type="ECO:0000313" key="9">
    <source>
        <dbReference type="Proteomes" id="UP000054321"/>
    </source>
</evidence>
<feature type="transmembrane region" description="Helical" evidence="6">
    <location>
        <begin position="267"/>
        <end position="287"/>
    </location>
</feature>
<feature type="transmembrane region" description="Helical" evidence="6">
    <location>
        <begin position="397"/>
        <end position="423"/>
    </location>
</feature>
<evidence type="ECO:0000256" key="5">
    <source>
        <dbReference type="ARBA" id="ARBA00023136"/>
    </source>
</evidence>
<evidence type="ECO:0000256" key="3">
    <source>
        <dbReference type="ARBA" id="ARBA00022692"/>
    </source>
</evidence>
<keyword evidence="4 6" id="KW-1133">Transmembrane helix</keyword>
<dbReference type="EMBL" id="KN832879">
    <property type="protein sequence ID" value="KIM99375.1"/>
    <property type="molecule type" value="Genomic_DNA"/>
</dbReference>
<keyword evidence="3 6" id="KW-0812">Transmembrane</keyword>
<dbReference type="PANTHER" id="PTHR22950">
    <property type="entry name" value="AMINO ACID TRANSPORTER"/>
    <property type="match status" value="1"/>
</dbReference>
<feature type="domain" description="Amino acid transporter transmembrane" evidence="7">
    <location>
        <begin position="125"/>
        <end position="493"/>
    </location>
</feature>
<comment type="similarity">
    <text evidence="2">Belongs to the amino acid/polyamine transporter 2 family.</text>
</comment>
<feature type="transmembrane region" description="Helical" evidence="6">
    <location>
        <begin position="159"/>
        <end position="182"/>
    </location>
</feature>
<protein>
    <recommendedName>
        <fullName evidence="7">Amino acid transporter transmembrane domain-containing protein</fullName>
    </recommendedName>
</protein>
<dbReference type="InterPro" id="IPR013057">
    <property type="entry name" value="AA_transpt_TM"/>
</dbReference>
<proteinExistence type="inferred from homology"/>
<name>A0A0C3GTI8_OIDMZ</name>
<dbReference type="Pfam" id="PF01490">
    <property type="entry name" value="Aa_trans"/>
    <property type="match status" value="1"/>
</dbReference>
<dbReference type="AlphaFoldDB" id="A0A0C3GTI8"/>
<evidence type="ECO:0000256" key="6">
    <source>
        <dbReference type="SAM" id="Phobius"/>
    </source>
</evidence>
<dbReference type="HOGENOM" id="CLU_016053_1_0_1"/>
<evidence type="ECO:0000313" key="8">
    <source>
        <dbReference type="EMBL" id="KIM99375.1"/>
    </source>
</evidence>
<feature type="transmembrane region" description="Helical" evidence="6">
    <location>
        <begin position="536"/>
        <end position="557"/>
    </location>
</feature>
<dbReference type="Proteomes" id="UP000054321">
    <property type="component" value="Unassembled WGS sequence"/>
</dbReference>
<reference evidence="8 9" key="1">
    <citation type="submission" date="2014-04" db="EMBL/GenBank/DDBJ databases">
        <authorList>
            <consortium name="DOE Joint Genome Institute"/>
            <person name="Kuo A."/>
            <person name="Martino E."/>
            <person name="Perotto S."/>
            <person name="Kohler A."/>
            <person name="Nagy L.G."/>
            <person name="Floudas D."/>
            <person name="Copeland A."/>
            <person name="Barry K.W."/>
            <person name="Cichocki N."/>
            <person name="Veneault-Fourrey C."/>
            <person name="LaButti K."/>
            <person name="Lindquist E.A."/>
            <person name="Lipzen A."/>
            <person name="Lundell T."/>
            <person name="Morin E."/>
            <person name="Murat C."/>
            <person name="Sun H."/>
            <person name="Tunlid A."/>
            <person name="Henrissat B."/>
            <person name="Grigoriev I.V."/>
            <person name="Hibbett D.S."/>
            <person name="Martin F."/>
            <person name="Nordberg H.P."/>
            <person name="Cantor M.N."/>
            <person name="Hua S.X."/>
        </authorList>
    </citation>
    <scope>NUCLEOTIDE SEQUENCE [LARGE SCALE GENOMIC DNA]</scope>
    <source>
        <strain evidence="8 9">Zn</strain>
    </source>
</reference>
<feature type="transmembrane region" description="Helical" evidence="6">
    <location>
        <begin position="234"/>
        <end position="255"/>
    </location>
</feature>
<evidence type="ECO:0000256" key="1">
    <source>
        <dbReference type="ARBA" id="ARBA00004141"/>
    </source>
</evidence>
<feature type="transmembrane region" description="Helical" evidence="6">
    <location>
        <begin position="352"/>
        <end position="377"/>
    </location>
</feature>
<gene>
    <name evidence="8" type="ORF">OIDMADRAFT_43272</name>
</gene>
<evidence type="ECO:0000256" key="2">
    <source>
        <dbReference type="ARBA" id="ARBA00008066"/>
    </source>
</evidence>
<dbReference type="InParanoid" id="A0A0C3GTI8"/>
<sequence>MSATISTNNSIELTSATFKNEMDLKEHSSEPRVGETEPWAYRPSRKLHDPNITFEEYAYYASLTRAEEKQITNSDPEVFKDSRFSLLNLKRFMDKKTSQTAAISSTGVLTVSDEEWLQATRATRNATWGAAFFLITTDLFGPMSVPWAISQLGYVPGSFIYVIFGVLAGYNGYQLWTMFLYLDSYRYPLKTYGDLAFRVFGPWARYLANIVQSVQLFFSVGLLILANGQGISQLSHGAICFAVCNLIFTLAGFLLGQIRTIQRFKWLASLSIWLNIAVMTVTMVGVARYPPNYDAAMAQNQVAPGQVTTSIGIREGTELSIRVVGLMQGIYSYGGAMLYCEFMNEMKRPWDFWKSFLCAQIFITVLYIFYGLFVYSYQGQFAVLVSNQGISVYVLQAATNALSIVSSLILACLYGNIGIKVLYSNVGVELLSFPDINTTKKGRYLFAALVPLYWALAFVICSAIPNITNFSALIASACVIQFTYTFPPILMLGFAAQKDAALNGEGFDAITGRTIRHDSGLKRWARGLKQTLKINTFNAVLFLGSICLSIFGIVASIELLVQTFANNPAIPSFTCVSPVL</sequence>
<dbReference type="OrthoDB" id="40134at2759"/>
<comment type="subcellular location">
    <subcellularLocation>
        <location evidence="1">Membrane</location>
        <topology evidence="1">Multi-pass membrane protein</topology>
    </subcellularLocation>
</comment>
<dbReference type="GO" id="GO:0015179">
    <property type="term" value="F:L-amino acid transmembrane transporter activity"/>
    <property type="evidence" value="ECO:0007669"/>
    <property type="project" value="TreeGrafter"/>
</dbReference>
<feature type="transmembrane region" description="Helical" evidence="6">
    <location>
        <begin position="473"/>
        <end position="495"/>
    </location>
</feature>
<feature type="transmembrane region" description="Helical" evidence="6">
    <location>
        <begin position="203"/>
        <end position="228"/>
    </location>
</feature>
<feature type="transmembrane region" description="Helical" evidence="6">
    <location>
        <begin position="444"/>
        <end position="467"/>
    </location>
</feature>
<dbReference type="PANTHER" id="PTHR22950:SF461">
    <property type="entry name" value="AMINO ACID TRANSPORTER TRANSMEMBRANE DOMAIN-CONTAINING PROTEIN"/>
    <property type="match status" value="1"/>
</dbReference>
<reference evidence="9" key="2">
    <citation type="submission" date="2015-01" db="EMBL/GenBank/DDBJ databases">
        <title>Evolutionary Origins and Diversification of the Mycorrhizal Mutualists.</title>
        <authorList>
            <consortium name="DOE Joint Genome Institute"/>
            <consortium name="Mycorrhizal Genomics Consortium"/>
            <person name="Kohler A."/>
            <person name="Kuo A."/>
            <person name="Nagy L.G."/>
            <person name="Floudas D."/>
            <person name="Copeland A."/>
            <person name="Barry K.W."/>
            <person name="Cichocki N."/>
            <person name="Veneault-Fourrey C."/>
            <person name="LaButti K."/>
            <person name="Lindquist E.A."/>
            <person name="Lipzen A."/>
            <person name="Lundell T."/>
            <person name="Morin E."/>
            <person name="Murat C."/>
            <person name="Riley R."/>
            <person name="Ohm R."/>
            <person name="Sun H."/>
            <person name="Tunlid A."/>
            <person name="Henrissat B."/>
            <person name="Grigoriev I.V."/>
            <person name="Hibbett D.S."/>
            <person name="Martin F."/>
        </authorList>
    </citation>
    <scope>NUCLEOTIDE SEQUENCE [LARGE SCALE GENOMIC DNA]</scope>
    <source>
        <strain evidence="9">Zn</strain>
    </source>
</reference>
<organism evidence="8 9">
    <name type="scientific">Oidiodendron maius (strain Zn)</name>
    <dbReference type="NCBI Taxonomy" id="913774"/>
    <lineage>
        <taxon>Eukaryota</taxon>
        <taxon>Fungi</taxon>
        <taxon>Dikarya</taxon>
        <taxon>Ascomycota</taxon>
        <taxon>Pezizomycotina</taxon>
        <taxon>Leotiomycetes</taxon>
        <taxon>Leotiomycetes incertae sedis</taxon>
        <taxon>Myxotrichaceae</taxon>
        <taxon>Oidiodendron</taxon>
    </lineage>
</organism>
<feature type="transmembrane region" description="Helical" evidence="6">
    <location>
        <begin position="126"/>
        <end position="147"/>
    </location>
</feature>
<dbReference type="STRING" id="913774.A0A0C3GTI8"/>
<evidence type="ECO:0000256" key="4">
    <source>
        <dbReference type="ARBA" id="ARBA00022989"/>
    </source>
</evidence>
<evidence type="ECO:0000259" key="7">
    <source>
        <dbReference type="Pfam" id="PF01490"/>
    </source>
</evidence>
<keyword evidence="5 6" id="KW-0472">Membrane</keyword>
<keyword evidence="9" id="KW-1185">Reference proteome</keyword>
<feature type="transmembrane region" description="Helical" evidence="6">
    <location>
        <begin position="319"/>
        <end position="340"/>
    </location>
</feature>
<accession>A0A0C3GTI8</accession>
<dbReference type="GO" id="GO:0016020">
    <property type="term" value="C:membrane"/>
    <property type="evidence" value="ECO:0007669"/>
    <property type="project" value="UniProtKB-SubCell"/>
</dbReference>